<name>A0A9Q8WQN6_9PEZI</name>
<dbReference type="RefSeq" id="XP_049153029.1">
    <property type="nucleotide sequence ID" value="XM_049295882.1"/>
</dbReference>
<dbReference type="Proteomes" id="UP000830671">
    <property type="component" value="Chromosome 9"/>
</dbReference>
<dbReference type="GeneID" id="73350892"/>
<accession>A0A9Q8WQN6</accession>
<evidence type="ECO:0000313" key="2">
    <source>
        <dbReference type="Proteomes" id="UP000830671"/>
    </source>
</evidence>
<feature type="non-terminal residue" evidence="1">
    <location>
        <position position="1"/>
    </location>
</feature>
<dbReference type="AlphaFoldDB" id="A0A9Q8WQN6"/>
<evidence type="ECO:0000313" key="1">
    <source>
        <dbReference type="EMBL" id="UQC91430.1"/>
    </source>
</evidence>
<proteinExistence type="predicted"/>
<keyword evidence="2" id="KW-1185">Reference proteome</keyword>
<gene>
    <name evidence="1" type="ORF">CLUP02_16965</name>
</gene>
<organism evidence="1 2">
    <name type="scientific">Colletotrichum lupini</name>
    <dbReference type="NCBI Taxonomy" id="145971"/>
    <lineage>
        <taxon>Eukaryota</taxon>
        <taxon>Fungi</taxon>
        <taxon>Dikarya</taxon>
        <taxon>Ascomycota</taxon>
        <taxon>Pezizomycotina</taxon>
        <taxon>Sordariomycetes</taxon>
        <taxon>Hypocreomycetidae</taxon>
        <taxon>Glomerellales</taxon>
        <taxon>Glomerellaceae</taxon>
        <taxon>Colletotrichum</taxon>
        <taxon>Colletotrichum acutatum species complex</taxon>
    </lineage>
</organism>
<sequence length="47" mass="5704">LGPNYTNVPNYSQIIKSDPYNNYIKSIKRDEIYFKEYRLKGLRIYNT</sequence>
<dbReference type="KEGG" id="clup:CLUP02_16965"/>
<reference evidence="1" key="1">
    <citation type="journal article" date="2021" name="Mol. Plant Microbe Interact.">
        <title>Complete Genome Sequence of the Plant-Pathogenic Fungus Colletotrichum lupini.</title>
        <authorList>
            <person name="Baroncelli R."/>
            <person name="Pensec F."/>
            <person name="Da Lio D."/>
            <person name="Boufleur T."/>
            <person name="Vicente I."/>
            <person name="Sarrocco S."/>
            <person name="Picot A."/>
            <person name="Baraldi E."/>
            <person name="Sukno S."/>
            <person name="Thon M."/>
            <person name="Le Floch G."/>
        </authorList>
    </citation>
    <scope>NUCLEOTIDE SEQUENCE</scope>
    <source>
        <strain evidence="1">IMI 504893</strain>
    </source>
</reference>
<protein>
    <submittedName>
        <fullName evidence="1">Uncharacterized protein</fullName>
    </submittedName>
</protein>
<dbReference type="EMBL" id="CP019481">
    <property type="protein sequence ID" value="UQC91430.1"/>
    <property type="molecule type" value="Genomic_DNA"/>
</dbReference>